<reference evidence="3 4" key="1">
    <citation type="submission" date="2020-09" db="EMBL/GenBank/DDBJ databases">
        <title>Novel species of Mucilaginibacter isolated from a glacier on the Tibetan Plateau.</title>
        <authorList>
            <person name="Liu Q."/>
            <person name="Xin Y.-H."/>
        </authorList>
    </citation>
    <scope>NUCLEOTIDE SEQUENCE [LARGE SCALE GENOMIC DNA]</scope>
    <source>
        <strain evidence="3 4">ZT4R22</strain>
    </source>
</reference>
<proteinExistence type="inferred from homology"/>
<evidence type="ECO:0000256" key="1">
    <source>
        <dbReference type="ARBA" id="ARBA00006817"/>
    </source>
</evidence>
<keyword evidence="4" id="KW-1185">Reference proteome</keyword>
<evidence type="ECO:0000313" key="4">
    <source>
        <dbReference type="Proteomes" id="UP000606600"/>
    </source>
</evidence>
<sequence length="164" mass="18812">MMINNEMIFTKDLPNKKINVVRDFAAPLADVWAAWTEPELLDQWWAPRPYRAETKIMDFREGGMWIYAMIGPQGDSTLCKELFKTIAVQDRITNAVSFCDEEYKDNPDFPVMYWNKGFEAKGDATTVNIEITFDSEADLQTIISMGFEEGFKMGMGNLDELLAK</sequence>
<dbReference type="SUPFAM" id="SSF55961">
    <property type="entry name" value="Bet v1-like"/>
    <property type="match status" value="1"/>
</dbReference>
<dbReference type="InterPro" id="IPR013538">
    <property type="entry name" value="ASHA1/2-like_C"/>
</dbReference>
<accession>A0ABR7WT91</accession>
<comment type="similarity">
    <text evidence="1">Belongs to the AHA1 family.</text>
</comment>
<dbReference type="EMBL" id="JACWMY010000008">
    <property type="protein sequence ID" value="MBD1365525.1"/>
    <property type="molecule type" value="Genomic_DNA"/>
</dbReference>
<dbReference type="Gene3D" id="3.30.530.20">
    <property type="match status" value="1"/>
</dbReference>
<dbReference type="RefSeq" id="WP_191190176.1">
    <property type="nucleotide sequence ID" value="NZ_JACWMY010000008.1"/>
</dbReference>
<comment type="caution">
    <text evidence="3">The sequence shown here is derived from an EMBL/GenBank/DDBJ whole genome shotgun (WGS) entry which is preliminary data.</text>
</comment>
<dbReference type="Pfam" id="PF08327">
    <property type="entry name" value="AHSA1"/>
    <property type="match status" value="1"/>
</dbReference>
<name>A0ABR7WT91_9SPHI</name>
<organism evidence="3 4">
    <name type="scientific">Mucilaginibacter pankratovii</name>
    <dbReference type="NCBI Taxonomy" id="2772110"/>
    <lineage>
        <taxon>Bacteria</taxon>
        <taxon>Pseudomonadati</taxon>
        <taxon>Bacteroidota</taxon>
        <taxon>Sphingobacteriia</taxon>
        <taxon>Sphingobacteriales</taxon>
        <taxon>Sphingobacteriaceae</taxon>
        <taxon>Mucilaginibacter</taxon>
    </lineage>
</organism>
<gene>
    <name evidence="3" type="ORF">IDJ77_17045</name>
</gene>
<dbReference type="InterPro" id="IPR023393">
    <property type="entry name" value="START-like_dom_sf"/>
</dbReference>
<protein>
    <submittedName>
        <fullName evidence="3">SRPBCC domain-containing protein</fullName>
    </submittedName>
</protein>
<evidence type="ECO:0000313" key="3">
    <source>
        <dbReference type="EMBL" id="MBD1365525.1"/>
    </source>
</evidence>
<evidence type="ECO:0000259" key="2">
    <source>
        <dbReference type="Pfam" id="PF08327"/>
    </source>
</evidence>
<feature type="domain" description="Activator of Hsp90 ATPase homologue 1/2-like C-terminal" evidence="2">
    <location>
        <begin position="26"/>
        <end position="162"/>
    </location>
</feature>
<dbReference type="Proteomes" id="UP000606600">
    <property type="component" value="Unassembled WGS sequence"/>
</dbReference>